<evidence type="ECO:0000256" key="4">
    <source>
        <dbReference type="ARBA" id="ARBA00022824"/>
    </source>
</evidence>
<comment type="similarity">
    <text evidence="6">Belongs to the membrane-bound acyltransferase family. Sterol o-acyltransferase subfamily.</text>
</comment>
<evidence type="ECO:0000313" key="11">
    <source>
        <dbReference type="Proteomes" id="UP001187192"/>
    </source>
</evidence>
<feature type="compositionally biased region" description="Basic and acidic residues" evidence="8">
    <location>
        <begin position="104"/>
        <end position="116"/>
    </location>
</feature>
<sequence>MTPSLAEHSIGSCLLRNGDSQSPESGGTTVTTRAESDLRGAILKRPRAAGADSMSTSRKNSLEAENSRKDFVGGSVRLVRGDVRNRTGAGAVAGDSPVESATAAEEKKESLEKSGNGEDRRLDFAALKQAYRPSTPAHRKVRESPLSSDAIFKQSHAGLFNLCIVVLVAVNSRLIIENLMKYGWLIKSGFWFSSTALRDWPLFICCLTLPIFPLAAFAVEKLVQNKYISEPVAVFLHVILTTTTILYPVFVILMCDSAVLSGVALMLFACIVWLKLVSYAHSNYDSRALARATDKGEATSSPNVYCDYKVSLKSFAYFMVAPTLCYQPSYPRSAYVRKGWVFRQLVKLIIFTGVMGFIIEQYMNPTVKNSQHPLKGNLLYALERILKLSVPNLYVWLCMFYCFFHLWLNILAELLRFGDREFYKDWWNARTVEEPVHSWMIRHIYFPCLRNGIPKEASVVIAFLVSAVLHELCIAVPCHIFKLWAFIGIMFQVGNMIFWFIFCILGQPILHPSRIKVAVDVSNFGATVERQGAASDGTLPPHHAASLCIFFCRRVHCPLKEFLLKWIPC</sequence>
<evidence type="ECO:0000313" key="10">
    <source>
        <dbReference type="EMBL" id="GMN53080.1"/>
    </source>
</evidence>
<dbReference type="PANTHER" id="PTHR10408">
    <property type="entry name" value="STEROL O-ACYLTRANSFERASE"/>
    <property type="match status" value="1"/>
</dbReference>
<dbReference type="InterPro" id="IPR014371">
    <property type="entry name" value="Oat_ACAT_DAG_ARE"/>
</dbReference>
<feature type="active site" evidence="7">
    <location>
        <position position="470"/>
    </location>
</feature>
<keyword evidence="11" id="KW-1185">Reference proteome</keyword>
<feature type="compositionally biased region" description="Polar residues" evidence="8">
    <location>
        <begin position="18"/>
        <end position="33"/>
    </location>
</feature>
<evidence type="ECO:0000256" key="6">
    <source>
        <dbReference type="PIRNR" id="PIRNR000439"/>
    </source>
</evidence>
<feature type="transmembrane region" description="Helical" evidence="9">
    <location>
        <begin position="483"/>
        <end position="506"/>
    </location>
</feature>
<feature type="transmembrane region" description="Helical" evidence="9">
    <location>
        <begin position="200"/>
        <end position="219"/>
    </location>
</feature>
<dbReference type="GO" id="GO:0005789">
    <property type="term" value="C:endoplasmic reticulum membrane"/>
    <property type="evidence" value="ECO:0007669"/>
    <property type="project" value="UniProtKB-SubCell"/>
</dbReference>
<comment type="caution">
    <text evidence="10">The sequence shown here is derived from an EMBL/GenBank/DDBJ whole genome shotgun (WGS) entry which is preliminary data.</text>
</comment>
<gene>
    <name evidence="10" type="ORF">TIFTF001_022217</name>
</gene>
<feature type="transmembrane region" description="Helical" evidence="9">
    <location>
        <begin position="259"/>
        <end position="277"/>
    </location>
</feature>
<evidence type="ECO:0000256" key="2">
    <source>
        <dbReference type="ARBA" id="ARBA00005189"/>
    </source>
</evidence>
<dbReference type="PIRSF" id="PIRSF000439">
    <property type="entry name" value="Oat_ACAT_DAG_ARE"/>
    <property type="match status" value="1"/>
</dbReference>
<evidence type="ECO:0000256" key="9">
    <source>
        <dbReference type="SAM" id="Phobius"/>
    </source>
</evidence>
<feature type="transmembrane region" description="Helical" evidence="9">
    <location>
        <begin position="459"/>
        <end position="477"/>
    </location>
</feature>
<keyword evidence="9" id="KW-1133">Transmembrane helix</keyword>
<evidence type="ECO:0000256" key="8">
    <source>
        <dbReference type="SAM" id="MobiDB-lite"/>
    </source>
</evidence>
<feature type="transmembrane region" description="Helical" evidence="9">
    <location>
        <begin position="393"/>
        <end position="415"/>
    </location>
</feature>
<evidence type="ECO:0000256" key="3">
    <source>
        <dbReference type="ARBA" id="ARBA00022679"/>
    </source>
</evidence>
<dbReference type="Proteomes" id="UP001187192">
    <property type="component" value="Unassembled WGS sequence"/>
</dbReference>
<evidence type="ECO:0000256" key="7">
    <source>
        <dbReference type="PIRSR" id="PIRSR000439-1"/>
    </source>
</evidence>
<dbReference type="PANTHER" id="PTHR10408:SF7">
    <property type="entry name" value="DIACYLGLYCEROL O-ACYLTRANSFERASE 1"/>
    <property type="match status" value="1"/>
</dbReference>
<dbReference type="GO" id="GO:0004144">
    <property type="term" value="F:diacylglycerol O-acyltransferase activity"/>
    <property type="evidence" value="ECO:0007669"/>
    <property type="project" value="InterPro"/>
</dbReference>
<reference evidence="10" key="1">
    <citation type="submission" date="2023-07" db="EMBL/GenBank/DDBJ databases">
        <title>draft genome sequence of fig (Ficus carica).</title>
        <authorList>
            <person name="Takahashi T."/>
            <person name="Nishimura K."/>
        </authorList>
    </citation>
    <scope>NUCLEOTIDE SEQUENCE</scope>
</reference>
<dbReference type="AlphaFoldDB" id="A0AA88DCM0"/>
<dbReference type="GO" id="GO:0009941">
    <property type="term" value="C:chloroplast envelope"/>
    <property type="evidence" value="ECO:0007669"/>
    <property type="project" value="TreeGrafter"/>
</dbReference>
<dbReference type="GO" id="GO:0019432">
    <property type="term" value="P:triglyceride biosynthetic process"/>
    <property type="evidence" value="ECO:0007669"/>
    <property type="project" value="InterPro"/>
</dbReference>
<accession>A0AA88DCM0</accession>
<feature type="region of interest" description="Disordered" evidence="8">
    <location>
        <begin position="87"/>
        <end position="116"/>
    </location>
</feature>
<feature type="transmembrane region" description="Helical" evidence="9">
    <location>
        <begin position="340"/>
        <end position="359"/>
    </location>
</feature>
<keyword evidence="3 6" id="KW-0808">Transferase</keyword>
<keyword evidence="5 6" id="KW-0012">Acyltransferase</keyword>
<comment type="pathway">
    <text evidence="2">Lipid metabolism.</text>
</comment>
<comment type="subcellular location">
    <subcellularLocation>
        <location evidence="1 6">Endoplasmic reticulum membrane</location>
        <topology evidence="1 6">Multi-pass membrane protein</topology>
    </subcellularLocation>
</comment>
<keyword evidence="4 6" id="KW-0256">Endoplasmic reticulum</keyword>
<keyword evidence="6 9" id="KW-0472">Membrane</keyword>
<keyword evidence="9" id="KW-0812">Transmembrane</keyword>
<dbReference type="EMBL" id="BTGU01000044">
    <property type="protein sequence ID" value="GMN53080.1"/>
    <property type="molecule type" value="Genomic_DNA"/>
</dbReference>
<evidence type="ECO:0000256" key="1">
    <source>
        <dbReference type="ARBA" id="ARBA00004477"/>
    </source>
</evidence>
<feature type="transmembrane region" description="Helical" evidence="9">
    <location>
        <begin position="159"/>
        <end position="180"/>
    </location>
</feature>
<dbReference type="InterPro" id="IPR027251">
    <property type="entry name" value="Diacylglycerol_acylTrfase1"/>
</dbReference>
<proteinExistence type="inferred from homology"/>
<feature type="transmembrane region" description="Helical" evidence="9">
    <location>
        <begin position="231"/>
        <end position="253"/>
    </location>
</feature>
<organism evidence="10 11">
    <name type="scientific">Ficus carica</name>
    <name type="common">Common fig</name>
    <dbReference type="NCBI Taxonomy" id="3494"/>
    <lineage>
        <taxon>Eukaryota</taxon>
        <taxon>Viridiplantae</taxon>
        <taxon>Streptophyta</taxon>
        <taxon>Embryophyta</taxon>
        <taxon>Tracheophyta</taxon>
        <taxon>Spermatophyta</taxon>
        <taxon>Magnoliopsida</taxon>
        <taxon>eudicotyledons</taxon>
        <taxon>Gunneridae</taxon>
        <taxon>Pentapetalae</taxon>
        <taxon>rosids</taxon>
        <taxon>fabids</taxon>
        <taxon>Rosales</taxon>
        <taxon>Moraceae</taxon>
        <taxon>Ficeae</taxon>
        <taxon>Ficus</taxon>
    </lineage>
</organism>
<dbReference type="PIRSF" id="PIRSF500231">
    <property type="entry name" value="Oat_dag"/>
    <property type="match status" value="1"/>
</dbReference>
<name>A0AA88DCM0_FICCA</name>
<evidence type="ECO:0000256" key="5">
    <source>
        <dbReference type="ARBA" id="ARBA00023315"/>
    </source>
</evidence>
<protein>
    <recommendedName>
        <fullName evidence="6">O-acyltransferase</fullName>
    </recommendedName>
</protein>
<feature type="region of interest" description="Disordered" evidence="8">
    <location>
        <begin position="1"/>
        <end position="66"/>
    </location>
</feature>